<dbReference type="AlphaFoldDB" id="A0A8H7P6J8"/>
<sequence length="335" mass="38494">MVQRERRMNGHSKSGHELPPDWEIRRPRNGGQEQYYYNTKTHESTWTRPGLVREGRSLERRGSDAKARTDARTDEHTDELEGRAQSRKEPKRRPSPSSGLSYEDRHYRPGASSSAGGSSTQQQPHSDPLPVPRPPSPRSVPERRQSRSVSPTRREHQAQAANTRSRRDVSSPRLVTDSTWRDPQRDDVREMLQSRQVSTPERRWGPSRAAESMTGRSPEDRLRGRSQRIDVDPLHQLPPKDPVVRHEGLQWSAPSTLSPSSPSLSCLADVLLPRWRTCRRRCLEKPWELRLVVYRIIYPAFSRDRHKDAHHGFLFSPFSIPPLSLSAFSFSSCRA</sequence>
<feature type="compositionally biased region" description="Basic and acidic residues" evidence="1">
    <location>
        <begin position="179"/>
        <end position="192"/>
    </location>
</feature>
<feature type="domain" description="WW" evidence="2">
    <location>
        <begin position="16"/>
        <end position="51"/>
    </location>
</feature>
<dbReference type="InterPro" id="IPR036020">
    <property type="entry name" value="WW_dom_sf"/>
</dbReference>
<feature type="compositionally biased region" description="Basic and acidic residues" evidence="1">
    <location>
        <begin position="40"/>
        <end position="88"/>
    </location>
</feature>
<evidence type="ECO:0000313" key="3">
    <source>
        <dbReference type="EMBL" id="KAF9818069.1"/>
    </source>
</evidence>
<evidence type="ECO:0000313" key="4">
    <source>
        <dbReference type="Proteomes" id="UP000639403"/>
    </source>
</evidence>
<evidence type="ECO:0000259" key="2">
    <source>
        <dbReference type="PROSITE" id="PS50020"/>
    </source>
</evidence>
<feature type="compositionally biased region" description="Basic and acidic residues" evidence="1">
    <location>
        <begin position="1"/>
        <end position="26"/>
    </location>
</feature>
<dbReference type="SUPFAM" id="SSF51045">
    <property type="entry name" value="WW domain"/>
    <property type="match status" value="1"/>
</dbReference>
<comment type="caution">
    <text evidence="3">The sequence shown here is derived from an EMBL/GenBank/DDBJ whole genome shotgun (WGS) entry which is preliminary data.</text>
</comment>
<dbReference type="CDD" id="cd00201">
    <property type="entry name" value="WW"/>
    <property type="match status" value="1"/>
</dbReference>
<accession>A0A8H7P6J8</accession>
<reference evidence="3" key="1">
    <citation type="submission" date="2020-11" db="EMBL/GenBank/DDBJ databases">
        <authorList>
            <person name="Koelle M."/>
            <person name="Horta M.A.C."/>
            <person name="Nowrousian M."/>
            <person name="Ohm R.A."/>
            <person name="Benz P."/>
            <person name="Pilgard A."/>
        </authorList>
    </citation>
    <scope>NUCLEOTIDE SEQUENCE</scope>
    <source>
        <strain evidence="3">FPRL280</strain>
    </source>
</reference>
<reference evidence="3" key="2">
    <citation type="journal article" name="Front. Microbiol.">
        <title>Degradative Capacity of Two Strains of Rhodonia placenta: From Phenotype to Genotype.</title>
        <authorList>
            <person name="Kolle M."/>
            <person name="Horta M.A.C."/>
            <person name="Nowrousian M."/>
            <person name="Ohm R.A."/>
            <person name="Benz J.P."/>
            <person name="Pilgard A."/>
        </authorList>
    </citation>
    <scope>NUCLEOTIDE SEQUENCE</scope>
    <source>
        <strain evidence="3">FPRL280</strain>
    </source>
</reference>
<dbReference type="Gene3D" id="2.20.70.10">
    <property type="match status" value="1"/>
</dbReference>
<organism evidence="3 4">
    <name type="scientific">Rhodonia placenta</name>
    <dbReference type="NCBI Taxonomy" id="104341"/>
    <lineage>
        <taxon>Eukaryota</taxon>
        <taxon>Fungi</taxon>
        <taxon>Dikarya</taxon>
        <taxon>Basidiomycota</taxon>
        <taxon>Agaricomycotina</taxon>
        <taxon>Agaricomycetes</taxon>
        <taxon>Polyporales</taxon>
        <taxon>Adustoporiaceae</taxon>
        <taxon>Rhodonia</taxon>
    </lineage>
</organism>
<dbReference type="Proteomes" id="UP000639403">
    <property type="component" value="Unassembled WGS sequence"/>
</dbReference>
<feature type="compositionally biased region" description="Low complexity" evidence="1">
    <location>
        <begin position="110"/>
        <end position="126"/>
    </location>
</feature>
<feature type="region of interest" description="Disordered" evidence="1">
    <location>
        <begin position="1"/>
        <end position="223"/>
    </location>
</feature>
<dbReference type="SMART" id="SM00456">
    <property type="entry name" value="WW"/>
    <property type="match status" value="1"/>
</dbReference>
<gene>
    <name evidence="3" type="ORF">IEO21_03030</name>
</gene>
<name>A0A8H7P6J8_9APHY</name>
<dbReference type="InterPro" id="IPR001202">
    <property type="entry name" value="WW_dom"/>
</dbReference>
<dbReference type="EMBL" id="JADOXO010000034">
    <property type="protein sequence ID" value="KAF9818069.1"/>
    <property type="molecule type" value="Genomic_DNA"/>
</dbReference>
<dbReference type="PROSITE" id="PS50020">
    <property type="entry name" value="WW_DOMAIN_2"/>
    <property type="match status" value="1"/>
</dbReference>
<proteinExistence type="predicted"/>
<feature type="compositionally biased region" description="Pro residues" evidence="1">
    <location>
        <begin position="127"/>
        <end position="138"/>
    </location>
</feature>
<protein>
    <recommendedName>
        <fullName evidence="2">WW domain-containing protein</fullName>
    </recommendedName>
</protein>
<evidence type="ECO:0000256" key="1">
    <source>
        <dbReference type="SAM" id="MobiDB-lite"/>
    </source>
</evidence>